<evidence type="ECO:0008006" key="3">
    <source>
        <dbReference type="Google" id="ProtNLM"/>
    </source>
</evidence>
<protein>
    <recommendedName>
        <fullName evidence="3">Transposase InsH N-terminal domain-containing protein</fullName>
    </recommendedName>
</protein>
<sequence>MQHIYVTPELNAEVFRILEEKVLKEKKKMGRYGMKLWYILVLSAVRLGLDADYDRLDDFVNHLKLIRQILGVETIFGEGKRFSRQSIKDKVSLLDEEIINKVNEVVVRLNWQVV</sequence>
<organism evidence="1 2">
    <name type="scientific">Candidatus Brocadia sapporoensis</name>
    <dbReference type="NCBI Taxonomy" id="392547"/>
    <lineage>
        <taxon>Bacteria</taxon>
        <taxon>Pseudomonadati</taxon>
        <taxon>Planctomycetota</taxon>
        <taxon>Candidatus Brocadiia</taxon>
        <taxon>Candidatus Brocadiales</taxon>
        <taxon>Candidatus Brocadiaceae</taxon>
        <taxon>Candidatus Brocadia</taxon>
    </lineage>
</organism>
<evidence type="ECO:0000313" key="1">
    <source>
        <dbReference type="EMBL" id="OQD46168.1"/>
    </source>
</evidence>
<gene>
    <name evidence="1" type="ORF">BIY37_04640</name>
</gene>
<dbReference type="EMBL" id="MJUW02000055">
    <property type="protein sequence ID" value="OQD46168.1"/>
    <property type="molecule type" value="Genomic_DNA"/>
</dbReference>
<comment type="caution">
    <text evidence="1">The sequence shown here is derived from an EMBL/GenBank/DDBJ whole genome shotgun (WGS) entry which is preliminary data.</text>
</comment>
<reference evidence="1 2" key="1">
    <citation type="journal article" date="2016" name="Genome Announc.">
        <title>Draft Genome Sequence of the Anaerobic Ammonium-Oxidizing Bacterium 'Candidatus Brocadia sp. 40'.</title>
        <authorList>
            <person name="Ali M."/>
            <person name="Haroon M.F."/>
            <person name="Narita Y."/>
            <person name="Zhang L."/>
            <person name="Rangel Shaw D."/>
            <person name="Okabe S."/>
            <person name="Saikaly P.E."/>
        </authorList>
    </citation>
    <scope>NUCLEOTIDE SEQUENCE [LARGE SCALE GENOMIC DNA]</scope>
    <source>
        <strain evidence="1 2">40</strain>
    </source>
</reference>
<name>A0A1V6M190_9BACT</name>
<accession>A0A1V6M190</accession>
<dbReference type="Proteomes" id="UP000242219">
    <property type="component" value="Unassembled WGS sequence"/>
</dbReference>
<keyword evidence="2" id="KW-1185">Reference proteome</keyword>
<proteinExistence type="predicted"/>
<dbReference type="AlphaFoldDB" id="A0A1V6M190"/>
<evidence type="ECO:0000313" key="2">
    <source>
        <dbReference type="Proteomes" id="UP000242219"/>
    </source>
</evidence>